<dbReference type="PANTHER" id="PTHR43157:SF31">
    <property type="entry name" value="PHOSPHATIDYLINOSITOL-GLYCAN BIOSYNTHESIS CLASS F PROTEIN"/>
    <property type="match status" value="1"/>
</dbReference>
<reference evidence="3" key="2">
    <citation type="submission" date="2015-01" db="EMBL/GenBank/DDBJ databases">
        <title>Evolutionary Origins and Diversification of the Mycorrhizal Mutualists.</title>
        <authorList>
            <consortium name="DOE Joint Genome Institute"/>
            <consortium name="Mycorrhizal Genomics Consortium"/>
            <person name="Kohler A."/>
            <person name="Kuo A."/>
            <person name="Nagy L.G."/>
            <person name="Floudas D."/>
            <person name="Copeland A."/>
            <person name="Barry K.W."/>
            <person name="Cichocki N."/>
            <person name="Veneault-Fourrey C."/>
            <person name="LaButti K."/>
            <person name="Lindquist E.A."/>
            <person name="Lipzen A."/>
            <person name="Lundell T."/>
            <person name="Morin E."/>
            <person name="Murat C."/>
            <person name="Riley R."/>
            <person name="Ohm R."/>
            <person name="Sun H."/>
            <person name="Tunlid A."/>
            <person name="Henrissat B."/>
            <person name="Grigoriev I.V."/>
            <person name="Hibbett D.S."/>
            <person name="Martin F."/>
        </authorList>
    </citation>
    <scope>NUCLEOTIDE SEQUENCE [LARGE SCALE GENOMIC DNA]</scope>
    <source>
        <strain evidence="3">Zn</strain>
    </source>
</reference>
<dbReference type="GO" id="GO:0016491">
    <property type="term" value="F:oxidoreductase activity"/>
    <property type="evidence" value="ECO:0007669"/>
    <property type="project" value="UniProtKB-KW"/>
</dbReference>
<dbReference type="OrthoDB" id="542013at2759"/>
<dbReference type="HOGENOM" id="CLU_010194_44_4_1"/>
<sequence length="329" mass="35810">MDFIRSQLTKIPRVAPVDLSRSTVLITGANSGLGLETAREILHSKPGRLILAVRDLGKGNEARKLLAGANPSGAKIDVRKLDQSNFQSVQAFVAGLEGEPVDIAILNAGVWNTKFTTTVDGYESDLQVNYLGAALLSLLLLPNLRAAAAKPRLPNVPRPHLTVVASGLHEMAQFPERRLPSGQVLAALNDQKQYTQKDRYPVTKLLSLLWTKSLSSRVPSSEIIISSPAPGFCKTGLFRDMSGIAGFILRLAMAVLGRSAQDGARCLVDAALTKTEETHGLYLSEMSVKPESELVRSEEGQKLQEKMWEECMEIFVRHDINVKASFPAA</sequence>
<dbReference type="Pfam" id="PF00106">
    <property type="entry name" value="adh_short"/>
    <property type="match status" value="1"/>
</dbReference>
<dbReference type="AlphaFoldDB" id="A0A0C3HJK1"/>
<dbReference type="PANTHER" id="PTHR43157">
    <property type="entry name" value="PHOSPHATIDYLINOSITOL-GLYCAN BIOSYNTHESIS CLASS F PROTEIN-RELATED"/>
    <property type="match status" value="1"/>
</dbReference>
<evidence type="ECO:0008006" key="4">
    <source>
        <dbReference type="Google" id="ProtNLM"/>
    </source>
</evidence>
<reference evidence="2 3" key="1">
    <citation type="submission" date="2014-04" db="EMBL/GenBank/DDBJ databases">
        <authorList>
            <consortium name="DOE Joint Genome Institute"/>
            <person name="Kuo A."/>
            <person name="Martino E."/>
            <person name="Perotto S."/>
            <person name="Kohler A."/>
            <person name="Nagy L.G."/>
            <person name="Floudas D."/>
            <person name="Copeland A."/>
            <person name="Barry K.W."/>
            <person name="Cichocki N."/>
            <person name="Veneault-Fourrey C."/>
            <person name="LaButti K."/>
            <person name="Lindquist E.A."/>
            <person name="Lipzen A."/>
            <person name="Lundell T."/>
            <person name="Morin E."/>
            <person name="Murat C."/>
            <person name="Sun H."/>
            <person name="Tunlid A."/>
            <person name="Henrissat B."/>
            <person name="Grigoriev I.V."/>
            <person name="Hibbett D.S."/>
            <person name="Martin F."/>
            <person name="Nordberg H.P."/>
            <person name="Cantor M.N."/>
            <person name="Hua S.X."/>
        </authorList>
    </citation>
    <scope>NUCLEOTIDE SEQUENCE [LARGE SCALE GENOMIC DNA]</scope>
    <source>
        <strain evidence="2 3">Zn</strain>
    </source>
</reference>
<name>A0A0C3HJK1_OIDMZ</name>
<dbReference type="InterPro" id="IPR002347">
    <property type="entry name" value="SDR_fam"/>
</dbReference>
<dbReference type="SUPFAM" id="SSF51735">
    <property type="entry name" value="NAD(P)-binding Rossmann-fold domains"/>
    <property type="match status" value="1"/>
</dbReference>
<dbReference type="Gene3D" id="3.40.50.720">
    <property type="entry name" value="NAD(P)-binding Rossmann-like Domain"/>
    <property type="match status" value="1"/>
</dbReference>
<dbReference type="EMBL" id="KN832874">
    <property type="protein sequence ID" value="KIN03250.1"/>
    <property type="molecule type" value="Genomic_DNA"/>
</dbReference>
<keyword evidence="1" id="KW-0560">Oxidoreductase</keyword>
<evidence type="ECO:0000313" key="2">
    <source>
        <dbReference type="EMBL" id="KIN03250.1"/>
    </source>
</evidence>
<organism evidence="2 3">
    <name type="scientific">Oidiodendron maius (strain Zn)</name>
    <dbReference type="NCBI Taxonomy" id="913774"/>
    <lineage>
        <taxon>Eukaryota</taxon>
        <taxon>Fungi</taxon>
        <taxon>Dikarya</taxon>
        <taxon>Ascomycota</taxon>
        <taxon>Pezizomycotina</taxon>
        <taxon>Leotiomycetes</taxon>
        <taxon>Leotiomycetes incertae sedis</taxon>
        <taxon>Myxotrichaceae</taxon>
        <taxon>Oidiodendron</taxon>
    </lineage>
</organism>
<dbReference type="PRINTS" id="PR00081">
    <property type="entry name" value="GDHRDH"/>
</dbReference>
<dbReference type="InParanoid" id="A0A0C3HJK1"/>
<gene>
    <name evidence="2" type="ORF">OIDMADRAFT_178886</name>
</gene>
<evidence type="ECO:0000313" key="3">
    <source>
        <dbReference type="Proteomes" id="UP000054321"/>
    </source>
</evidence>
<proteinExistence type="predicted"/>
<dbReference type="Proteomes" id="UP000054321">
    <property type="component" value="Unassembled WGS sequence"/>
</dbReference>
<protein>
    <recommendedName>
        <fullName evidence="4">Ketoreductase (KR) domain-containing protein</fullName>
    </recommendedName>
</protein>
<dbReference type="STRING" id="913774.A0A0C3HJK1"/>
<accession>A0A0C3HJK1</accession>
<keyword evidence="3" id="KW-1185">Reference proteome</keyword>
<dbReference type="InterPro" id="IPR036291">
    <property type="entry name" value="NAD(P)-bd_dom_sf"/>
</dbReference>
<evidence type="ECO:0000256" key="1">
    <source>
        <dbReference type="ARBA" id="ARBA00023002"/>
    </source>
</evidence>